<dbReference type="EMBL" id="VVIW01000017">
    <property type="protein sequence ID" value="NHZ43173.1"/>
    <property type="molecule type" value="Genomic_DNA"/>
</dbReference>
<evidence type="ECO:0000256" key="2">
    <source>
        <dbReference type="SAM" id="SignalP"/>
    </source>
</evidence>
<dbReference type="RefSeq" id="WP_167079152.1">
    <property type="nucleotide sequence ID" value="NZ_VVIW01000017.1"/>
</dbReference>
<feature type="region of interest" description="Disordered" evidence="1">
    <location>
        <begin position="177"/>
        <end position="204"/>
    </location>
</feature>
<dbReference type="Proteomes" id="UP000819052">
    <property type="component" value="Unassembled WGS sequence"/>
</dbReference>
<sequence>MLSIAANRIMMMASLALLLGWSSAAMAAKPESEASVVARLYKDFAWQAIASQSDLFGENLAHQPRTTLERYFSPTLAALLVRDAACQVRSQGVCHLEGDLLFDSQDPRVIDLDVQTVASGRVSVAFKDPVTDEQTRIAFHLSQVGGKWKIADISYGNERQPSLLKVLSRKDHLCVSIGPETHGKRRGTRYRPAQPGSKASGAELRSRLARSLLPH</sequence>
<comment type="caution">
    <text evidence="3">The sequence shown here is derived from an EMBL/GenBank/DDBJ whole genome shotgun (WGS) entry which is preliminary data.</text>
</comment>
<dbReference type="Gene3D" id="3.10.450.50">
    <property type="match status" value="1"/>
</dbReference>
<evidence type="ECO:0000313" key="3">
    <source>
        <dbReference type="EMBL" id="NHZ43173.1"/>
    </source>
</evidence>
<organism evidence="3 4">
    <name type="scientific">Massilia aquatica</name>
    <dbReference type="NCBI Taxonomy" id="2609000"/>
    <lineage>
        <taxon>Bacteria</taxon>
        <taxon>Pseudomonadati</taxon>
        <taxon>Pseudomonadota</taxon>
        <taxon>Betaproteobacteria</taxon>
        <taxon>Burkholderiales</taxon>
        <taxon>Oxalobacteraceae</taxon>
        <taxon>Telluria group</taxon>
        <taxon>Massilia</taxon>
    </lineage>
</organism>
<gene>
    <name evidence="3" type="ORF">F1609_23785</name>
</gene>
<proteinExistence type="predicted"/>
<keyword evidence="2" id="KW-0732">Signal</keyword>
<name>A0ABX0ME16_9BURK</name>
<evidence type="ECO:0000256" key="1">
    <source>
        <dbReference type="SAM" id="MobiDB-lite"/>
    </source>
</evidence>
<feature type="signal peptide" evidence="2">
    <location>
        <begin position="1"/>
        <end position="27"/>
    </location>
</feature>
<evidence type="ECO:0000313" key="4">
    <source>
        <dbReference type="Proteomes" id="UP000819052"/>
    </source>
</evidence>
<feature type="chain" id="PRO_5046757011" evidence="2">
    <location>
        <begin position="28"/>
        <end position="215"/>
    </location>
</feature>
<keyword evidence="4" id="KW-1185">Reference proteome</keyword>
<protein>
    <submittedName>
        <fullName evidence="3">DUF3828 domain-containing protein</fullName>
    </submittedName>
</protein>
<accession>A0ABX0ME16</accession>
<reference evidence="3 4" key="1">
    <citation type="submission" date="2019-09" db="EMBL/GenBank/DDBJ databases">
        <title>Taxonomy of Antarctic Massilia spp.: description of Massilia rubra sp. nov., Massilia aquatica sp. nov., Massilia mucilaginosa sp. nov., Massilia frigida sp. nov. isolated from streams, lakes and regoliths.</title>
        <authorList>
            <person name="Holochova P."/>
            <person name="Sedlacek I."/>
            <person name="Kralova S."/>
            <person name="Maslanova I."/>
            <person name="Busse H.-J."/>
            <person name="Stankova E."/>
            <person name="Vrbovska V."/>
            <person name="Kovarovic V."/>
            <person name="Bartak M."/>
            <person name="Svec P."/>
            <person name="Pantucek R."/>
        </authorList>
    </citation>
    <scope>NUCLEOTIDE SEQUENCE [LARGE SCALE GENOMIC DNA]</scope>
    <source>
        <strain evidence="3 4">CCM 8693</strain>
    </source>
</reference>